<evidence type="ECO:0000313" key="3">
    <source>
        <dbReference type="Proteomes" id="UP000282957"/>
    </source>
</evidence>
<dbReference type="Pfam" id="PF01425">
    <property type="entry name" value="Amidase"/>
    <property type="match status" value="1"/>
</dbReference>
<comment type="caution">
    <text evidence="2">The sequence shown here is derived from an EMBL/GenBank/DDBJ whole genome shotgun (WGS) entry which is preliminary data.</text>
</comment>
<dbReference type="PANTHER" id="PTHR11895:SF151">
    <property type="entry name" value="GLUTAMYL-TRNA(GLN) AMIDOTRANSFERASE SUBUNIT A"/>
    <property type="match status" value="1"/>
</dbReference>
<dbReference type="OrthoDB" id="9777859at2"/>
<sequence length="440" mass="45999">MQPHALTAAEAAAQIRAGSLTAEALLRSCLERIEAREPVTRAFLHLDVELALRRARELDKRQAFGAAMGPLHGLPFAVKDVFDTKDMPTTLNSPIYEGFQAGRDAAAVAVVRALGALIIGKADTVEFASTGRKALSTNPYNARHTPGGSSSGSAAAVGDFMAPLSFGTQTAGSLIRPASFCGIYGMKPSWQLVSREGLKNSSATLDTVGWYGRSVADLALVASAYGVVTPEAPSVRGLRVGLCRSPVWNRIEPSGEAALSAAAQRLERAGAIVTDLTLPGEFAGLPDARTLIGDYEGGAAFLPEALVFGDAFAPALRSKATDRAKLSTSDVMAAYNLADACRPRFDALFGAELDVVLTPAAPGEAPEGLHTVGDWVFNGMWTLLHVPCVGIPCTRGPAGLPVGVQLVGPRLNDARLLAIASACAPVIDEDPEFGRRTLLG</sequence>
<dbReference type="InterPro" id="IPR036928">
    <property type="entry name" value="AS_sf"/>
</dbReference>
<evidence type="ECO:0000259" key="1">
    <source>
        <dbReference type="Pfam" id="PF01425"/>
    </source>
</evidence>
<dbReference type="InterPro" id="IPR000120">
    <property type="entry name" value="Amidase"/>
</dbReference>
<dbReference type="GO" id="GO:0003824">
    <property type="term" value="F:catalytic activity"/>
    <property type="evidence" value="ECO:0007669"/>
    <property type="project" value="InterPro"/>
</dbReference>
<proteinExistence type="predicted"/>
<gene>
    <name evidence="2" type="ORF">EOD42_03355</name>
</gene>
<dbReference type="Gene3D" id="3.90.1300.10">
    <property type="entry name" value="Amidase signature (AS) domain"/>
    <property type="match status" value="1"/>
</dbReference>
<dbReference type="InterPro" id="IPR023631">
    <property type="entry name" value="Amidase_dom"/>
</dbReference>
<accession>A0A437MNC8</accession>
<dbReference type="EMBL" id="SACL01000001">
    <property type="protein sequence ID" value="RVT99154.1"/>
    <property type="molecule type" value="Genomic_DNA"/>
</dbReference>
<reference evidence="2 3" key="1">
    <citation type="submission" date="2019-01" db="EMBL/GenBank/DDBJ databases">
        <authorList>
            <person name="Chen W.-M."/>
        </authorList>
    </citation>
    <scope>NUCLEOTIDE SEQUENCE [LARGE SCALE GENOMIC DNA]</scope>
    <source>
        <strain evidence="2 3">CCP-6</strain>
    </source>
</reference>
<dbReference type="AlphaFoldDB" id="A0A437MNC8"/>
<name>A0A437MNC8_9PROT</name>
<protein>
    <submittedName>
        <fullName evidence="2">Amidase</fullName>
    </submittedName>
</protein>
<evidence type="ECO:0000313" key="2">
    <source>
        <dbReference type="EMBL" id="RVT99154.1"/>
    </source>
</evidence>
<feature type="domain" description="Amidase" evidence="1">
    <location>
        <begin position="25"/>
        <end position="417"/>
    </location>
</feature>
<dbReference type="RefSeq" id="WP_127785883.1">
    <property type="nucleotide sequence ID" value="NZ_SACL01000001.1"/>
</dbReference>
<organism evidence="2 3">
    <name type="scientific">Rhodovarius crocodyli</name>
    <dbReference type="NCBI Taxonomy" id="1979269"/>
    <lineage>
        <taxon>Bacteria</taxon>
        <taxon>Pseudomonadati</taxon>
        <taxon>Pseudomonadota</taxon>
        <taxon>Alphaproteobacteria</taxon>
        <taxon>Acetobacterales</taxon>
        <taxon>Roseomonadaceae</taxon>
        <taxon>Rhodovarius</taxon>
    </lineage>
</organism>
<dbReference type="Proteomes" id="UP000282957">
    <property type="component" value="Unassembled WGS sequence"/>
</dbReference>
<dbReference type="SUPFAM" id="SSF75304">
    <property type="entry name" value="Amidase signature (AS) enzymes"/>
    <property type="match status" value="1"/>
</dbReference>
<keyword evidence="3" id="KW-1185">Reference proteome</keyword>
<dbReference type="PANTHER" id="PTHR11895">
    <property type="entry name" value="TRANSAMIDASE"/>
    <property type="match status" value="1"/>
</dbReference>